<dbReference type="InterPro" id="IPR011043">
    <property type="entry name" value="Gal_Oxase/kelch_b-propeller"/>
</dbReference>
<dbReference type="PANTHER" id="PTHR46093">
    <property type="entry name" value="ACYL-COA-BINDING DOMAIN-CONTAINING PROTEIN 5"/>
    <property type="match status" value="1"/>
</dbReference>
<dbReference type="Pfam" id="PF24681">
    <property type="entry name" value="Kelch_KLHDC2_KLHL20_DRC7"/>
    <property type="match status" value="1"/>
</dbReference>
<reference evidence="3" key="1">
    <citation type="submission" date="2020-05" db="EMBL/GenBank/DDBJ databases">
        <title>Phylogenomic resolution of chytrid fungi.</title>
        <authorList>
            <person name="Stajich J.E."/>
            <person name="Amses K."/>
            <person name="Simmons R."/>
            <person name="Seto K."/>
            <person name="Myers J."/>
            <person name="Bonds A."/>
            <person name="Quandt C.A."/>
            <person name="Barry K."/>
            <person name="Liu P."/>
            <person name="Grigoriev I."/>
            <person name="Longcore J.E."/>
            <person name="James T.Y."/>
        </authorList>
    </citation>
    <scope>NUCLEOTIDE SEQUENCE</scope>
    <source>
        <strain evidence="3">JEL0476</strain>
    </source>
</reference>
<name>A0AAD5XVK1_9FUNG</name>
<evidence type="ECO:0000313" key="4">
    <source>
        <dbReference type="Proteomes" id="UP001211065"/>
    </source>
</evidence>
<keyword evidence="1" id="KW-0880">Kelch repeat</keyword>
<protein>
    <submittedName>
        <fullName evidence="3">Uncharacterized protein</fullName>
    </submittedName>
</protein>
<evidence type="ECO:0000256" key="2">
    <source>
        <dbReference type="ARBA" id="ARBA00022737"/>
    </source>
</evidence>
<dbReference type="SUPFAM" id="SSF50965">
    <property type="entry name" value="Galactose oxidase, central domain"/>
    <property type="match status" value="1"/>
</dbReference>
<gene>
    <name evidence="3" type="ORF">HK099_000306</name>
</gene>
<dbReference type="AlphaFoldDB" id="A0AAD5XVK1"/>
<dbReference type="PANTHER" id="PTHR46093:SF18">
    <property type="entry name" value="FIBRONECTIN TYPE-III DOMAIN-CONTAINING PROTEIN"/>
    <property type="match status" value="1"/>
</dbReference>
<comment type="caution">
    <text evidence="3">The sequence shown here is derived from an EMBL/GenBank/DDBJ whole genome shotgun (WGS) entry which is preliminary data.</text>
</comment>
<evidence type="ECO:0000313" key="3">
    <source>
        <dbReference type="EMBL" id="KAJ3207295.1"/>
    </source>
</evidence>
<dbReference type="Gene3D" id="2.120.10.80">
    <property type="entry name" value="Kelch-type beta propeller"/>
    <property type="match status" value="1"/>
</dbReference>
<accession>A0AAD5XVK1</accession>
<dbReference type="Proteomes" id="UP001211065">
    <property type="component" value="Unassembled WGS sequence"/>
</dbReference>
<dbReference type="InterPro" id="IPR015915">
    <property type="entry name" value="Kelch-typ_b-propeller"/>
</dbReference>
<sequence length="261" mass="30227">MFNLNTCEWKRPSLVGETPANRAFHSSCYYQKKNQIVFFGGVNSNINGEKIFLNDIFFLDIGENKWVYPPIKGNFYPVARYLHSAAIYDDKLIVIGGQSPSISEEMTNTLEILVFDLLSYAWTSMKQASFSSTYGHSSVILDGNQIISFGGCEVQKEEQSLNFKKNDFYYCEIGPLLPVDKLSFLKKNKTLSWVDKFLHLMDRSYRLFFRIKEKDDRLLDWIKLYEGGELSYYFGNFDDSLSYEFKIQAWNKNSDAASIDC</sequence>
<proteinExistence type="predicted"/>
<evidence type="ECO:0000256" key="1">
    <source>
        <dbReference type="ARBA" id="ARBA00022441"/>
    </source>
</evidence>
<feature type="non-terminal residue" evidence="3">
    <location>
        <position position="261"/>
    </location>
</feature>
<dbReference type="EMBL" id="JADGJW010001065">
    <property type="protein sequence ID" value="KAJ3207295.1"/>
    <property type="molecule type" value="Genomic_DNA"/>
</dbReference>
<keyword evidence="2" id="KW-0677">Repeat</keyword>
<organism evidence="3 4">
    <name type="scientific">Clydaea vesicula</name>
    <dbReference type="NCBI Taxonomy" id="447962"/>
    <lineage>
        <taxon>Eukaryota</taxon>
        <taxon>Fungi</taxon>
        <taxon>Fungi incertae sedis</taxon>
        <taxon>Chytridiomycota</taxon>
        <taxon>Chytridiomycota incertae sedis</taxon>
        <taxon>Chytridiomycetes</taxon>
        <taxon>Lobulomycetales</taxon>
        <taxon>Lobulomycetaceae</taxon>
        <taxon>Clydaea</taxon>
    </lineage>
</organism>
<keyword evidence="4" id="KW-1185">Reference proteome</keyword>